<feature type="region of interest" description="Disordered" evidence="1">
    <location>
        <begin position="31"/>
        <end position="59"/>
    </location>
</feature>
<organism evidence="2 3">
    <name type="scientific">Trifolium medium</name>
    <dbReference type="NCBI Taxonomy" id="97028"/>
    <lineage>
        <taxon>Eukaryota</taxon>
        <taxon>Viridiplantae</taxon>
        <taxon>Streptophyta</taxon>
        <taxon>Embryophyta</taxon>
        <taxon>Tracheophyta</taxon>
        <taxon>Spermatophyta</taxon>
        <taxon>Magnoliopsida</taxon>
        <taxon>eudicotyledons</taxon>
        <taxon>Gunneridae</taxon>
        <taxon>Pentapetalae</taxon>
        <taxon>rosids</taxon>
        <taxon>fabids</taxon>
        <taxon>Fabales</taxon>
        <taxon>Fabaceae</taxon>
        <taxon>Papilionoideae</taxon>
        <taxon>50 kb inversion clade</taxon>
        <taxon>NPAAA clade</taxon>
        <taxon>Hologalegina</taxon>
        <taxon>IRL clade</taxon>
        <taxon>Trifolieae</taxon>
        <taxon>Trifolium</taxon>
    </lineage>
</organism>
<dbReference type="EMBL" id="LXQA011266601">
    <property type="protein sequence ID" value="MCI91237.1"/>
    <property type="molecule type" value="Genomic_DNA"/>
</dbReference>
<evidence type="ECO:0000313" key="2">
    <source>
        <dbReference type="EMBL" id="MCI91237.1"/>
    </source>
</evidence>
<protein>
    <submittedName>
        <fullName evidence="2">Uncharacterized protein</fullName>
    </submittedName>
</protein>
<comment type="caution">
    <text evidence="2">The sequence shown here is derived from an EMBL/GenBank/DDBJ whole genome shotgun (WGS) entry which is preliminary data.</text>
</comment>
<reference evidence="2 3" key="1">
    <citation type="journal article" date="2018" name="Front. Plant Sci.">
        <title>Red Clover (Trifolium pratense) and Zigzag Clover (T. medium) - A Picture of Genomic Similarities and Differences.</title>
        <authorList>
            <person name="Dluhosova J."/>
            <person name="Istvanek J."/>
            <person name="Nedelnik J."/>
            <person name="Repkova J."/>
        </authorList>
    </citation>
    <scope>NUCLEOTIDE SEQUENCE [LARGE SCALE GENOMIC DNA]</scope>
    <source>
        <strain evidence="3">cv. 10/8</strain>
        <tissue evidence="2">Leaf</tissue>
    </source>
</reference>
<proteinExistence type="predicted"/>
<name>A0A392VTI2_9FABA</name>
<keyword evidence="3" id="KW-1185">Reference proteome</keyword>
<sequence>KADPEIERTFRILRRTQKEQRRSTVTIAEGGIFEDFSSDSEGDMADQQPGEPDVGMPEPDIIGIANDRG</sequence>
<feature type="non-terminal residue" evidence="2">
    <location>
        <position position="69"/>
    </location>
</feature>
<evidence type="ECO:0000313" key="3">
    <source>
        <dbReference type="Proteomes" id="UP000265520"/>
    </source>
</evidence>
<accession>A0A392VTI2</accession>
<feature type="non-terminal residue" evidence="2">
    <location>
        <position position="1"/>
    </location>
</feature>
<dbReference type="AlphaFoldDB" id="A0A392VTI2"/>
<dbReference type="Proteomes" id="UP000265520">
    <property type="component" value="Unassembled WGS sequence"/>
</dbReference>
<evidence type="ECO:0000256" key="1">
    <source>
        <dbReference type="SAM" id="MobiDB-lite"/>
    </source>
</evidence>